<evidence type="ECO:0000313" key="3">
    <source>
        <dbReference type="Proteomes" id="UP000828390"/>
    </source>
</evidence>
<feature type="compositionally biased region" description="Low complexity" evidence="1">
    <location>
        <begin position="9"/>
        <end position="18"/>
    </location>
</feature>
<dbReference type="Proteomes" id="UP000828390">
    <property type="component" value="Unassembled WGS sequence"/>
</dbReference>
<comment type="caution">
    <text evidence="2">The sequence shown here is derived from an EMBL/GenBank/DDBJ whole genome shotgun (WGS) entry which is preliminary data.</text>
</comment>
<feature type="region of interest" description="Disordered" evidence="1">
    <location>
        <begin position="1"/>
        <end position="31"/>
    </location>
</feature>
<sequence length="83" mass="9422">MENDYIKLTNKTETGQNEENGEGESQRSGQIGKDVLLEECIPVYGFDPMFLDDTLDNVTSNEEATIQIPELNEEFEDIYISTI</sequence>
<reference evidence="2" key="2">
    <citation type="submission" date="2020-11" db="EMBL/GenBank/DDBJ databases">
        <authorList>
            <person name="McCartney M.A."/>
            <person name="Auch B."/>
            <person name="Kono T."/>
            <person name="Mallez S."/>
            <person name="Becker A."/>
            <person name="Gohl D.M."/>
            <person name="Silverstein K.A.T."/>
            <person name="Koren S."/>
            <person name="Bechman K.B."/>
            <person name="Herman A."/>
            <person name="Abrahante J.E."/>
            <person name="Garbe J."/>
        </authorList>
    </citation>
    <scope>NUCLEOTIDE SEQUENCE</scope>
    <source>
        <strain evidence="2">Duluth1</strain>
        <tissue evidence="2">Whole animal</tissue>
    </source>
</reference>
<evidence type="ECO:0000313" key="2">
    <source>
        <dbReference type="EMBL" id="KAH3828651.1"/>
    </source>
</evidence>
<reference evidence="2" key="1">
    <citation type="journal article" date="2019" name="bioRxiv">
        <title>The Genome of the Zebra Mussel, Dreissena polymorpha: A Resource for Invasive Species Research.</title>
        <authorList>
            <person name="McCartney M.A."/>
            <person name="Auch B."/>
            <person name="Kono T."/>
            <person name="Mallez S."/>
            <person name="Zhang Y."/>
            <person name="Obille A."/>
            <person name="Becker A."/>
            <person name="Abrahante J.E."/>
            <person name="Garbe J."/>
            <person name="Badalamenti J.P."/>
            <person name="Herman A."/>
            <person name="Mangelson H."/>
            <person name="Liachko I."/>
            <person name="Sullivan S."/>
            <person name="Sone E.D."/>
            <person name="Koren S."/>
            <person name="Silverstein K.A.T."/>
            <person name="Beckman K.B."/>
            <person name="Gohl D.M."/>
        </authorList>
    </citation>
    <scope>NUCLEOTIDE SEQUENCE</scope>
    <source>
        <strain evidence="2">Duluth1</strain>
        <tissue evidence="2">Whole animal</tissue>
    </source>
</reference>
<dbReference type="EMBL" id="JAIWYP010000005">
    <property type="protein sequence ID" value="KAH3828651.1"/>
    <property type="molecule type" value="Genomic_DNA"/>
</dbReference>
<organism evidence="2 3">
    <name type="scientific">Dreissena polymorpha</name>
    <name type="common">Zebra mussel</name>
    <name type="synonym">Mytilus polymorpha</name>
    <dbReference type="NCBI Taxonomy" id="45954"/>
    <lineage>
        <taxon>Eukaryota</taxon>
        <taxon>Metazoa</taxon>
        <taxon>Spiralia</taxon>
        <taxon>Lophotrochozoa</taxon>
        <taxon>Mollusca</taxon>
        <taxon>Bivalvia</taxon>
        <taxon>Autobranchia</taxon>
        <taxon>Heteroconchia</taxon>
        <taxon>Euheterodonta</taxon>
        <taxon>Imparidentia</taxon>
        <taxon>Neoheterodontei</taxon>
        <taxon>Myida</taxon>
        <taxon>Dreissenoidea</taxon>
        <taxon>Dreissenidae</taxon>
        <taxon>Dreissena</taxon>
    </lineage>
</organism>
<proteinExistence type="predicted"/>
<accession>A0A9D4JYK0</accession>
<name>A0A9D4JYK0_DREPO</name>
<dbReference type="AlphaFoldDB" id="A0A9D4JYK0"/>
<evidence type="ECO:0000256" key="1">
    <source>
        <dbReference type="SAM" id="MobiDB-lite"/>
    </source>
</evidence>
<protein>
    <submittedName>
        <fullName evidence="2">Uncharacterized protein</fullName>
    </submittedName>
</protein>
<gene>
    <name evidence="2" type="ORF">DPMN_130632</name>
</gene>
<keyword evidence="3" id="KW-1185">Reference proteome</keyword>